<dbReference type="InterPro" id="IPR003961">
    <property type="entry name" value="FN3_dom"/>
</dbReference>
<feature type="signal peptide" evidence="3">
    <location>
        <begin position="1"/>
        <end position="19"/>
    </location>
</feature>
<dbReference type="GO" id="GO:0005886">
    <property type="term" value="C:plasma membrane"/>
    <property type="evidence" value="ECO:0007669"/>
    <property type="project" value="TreeGrafter"/>
</dbReference>
<proteinExistence type="predicted"/>
<feature type="chain" id="PRO_5023806570" description="Fibronectin type-III domain-containing protein" evidence="3">
    <location>
        <begin position="20"/>
        <end position="496"/>
    </location>
</feature>
<name>A0A5J5D5W1_9PERO</name>
<feature type="transmembrane region" description="Helical" evidence="2">
    <location>
        <begin position="216"/>
        <end position="243"/>
    </location>
</feature>
<dbReference type="Pfam" id="PF09294">
    <property type="entry name" value="Interfer-bind"/>
    <property type="match status" value="1"/>
</dbReference>
<feature type="region of interest" description="Disordered" evidence="1">
    <location>
        <begin position="444"/>
        <end position="496"/>
    </location>
</feature>
<feature type="domain" description="Fibronectin type-III" evidence="4">
    <location>
        <begin position="4"/>
        <end position="106"/>
    </location>
</feature>
<sequence>MTALIWMLAWLPLVLPAMSKLPKPVNVTLSSVHFIHVLKWEPGPGTPTGVHYHVSVCTVRGTSWEPVAGCEHVQHPLVCNLTEAFSNPNQSYYTQVKAVLEAQDSEPVTKPEHKPIKDTHMDVPLLTVTPCGQDLCVDLQPPMEHLRDIYNSLRYKLRIKSNNYTKSLRRVPVKNLASGREYCVSVCFSDLDVPRLSNYSQPVCASTPGHVTADPWISALLIMLVVFVLAVVAVLVSTGFICLKRRSLPSVLEIHHIEGLVVVASCKTSLSSLLTIKPTAPSSGKKRSSSQTSDESDAESETESAAGSRGGGYEGMRGGTNLLSSSSSSPSLLSAPLCPEPSPLPPGFSSNQTPSDFFIPQPEPSASAETQSRAELKDSLPISEQSSDPRPADLLTVGTIQPEKAEENVAGDGRSQDVNLFTLTFGTHKEENEEKSYLDVAEVETESSPASEVYDTIPTPPSQTVDAKDVSIATVSCSNGEEDDEGDEHSGYMKRP</sequence>
<keyword evidence="2" id="KW-0472">Membrane</keyword>
<dbReference type="PANTHER" id="PTHR20859">
    <property type="entry name" value="INTERFERON/INTERLEUKIN RECEPTOR"/>
    <property type="match status" value="1"/>
</dbReference>
<dbReference type="PANTHER" id="PTHR20859:SF53">
    <property type="entry name" value="INTERLEUKIN-22 RECEPTOR SUBUNIT ALPHA-1"/>
    <property type="match status" value="1"/>
</dbReference>
<keyword evidence="2" id="KW-1133">Transmembrane helix</keyword>
<evidence type="ECO:0000313" key="6">
    <source>
        <dbReference type="EMBL" id="KAA8588443.1"/>
    </source>
</evidence>
<dbReference type="InterPro" id="IPR050650">
    <property type="entry name" value="Type-II_Cytokine-TF_Rcpt"/>
</dbReference>
<evidence type="ECO:0000259" key="5">
    <source>
        <dbReference type="Pfam" id="PF09294"/>
    </source>
</evidence>
<dbReference type="Proteomes" id="UP000327493">
    <property type="component" value="Chromosome 11"/>
</dbReference>
<gene>
    <name evidence="6" type="ORF">FQN60_001637</name>
</gene>
<keyword evidence="2" id="KW-0812">Transmembrane</keyword>
<reference evidence="6 7" key="1">
    <citation type="submission" date="2019-08" db="EMBL/GenBank/DDBJ databases">
        <title>A chromosome-level genome assembly, high-density linkage maps, and genome scans reveal the genomic architecture of hybrid incompatibilities underlying speciation via character displacement in darters (Percidae: Etheostominae).</title>
        <authorList>
            <person name="Moran R.L."/>
            <person name="Catchen J.M."/>
            <person name="Fuller R.C."/>
        </authorList>
    </citation>
    <scope>NUCLEOTIDE SEQUENCE [LARGE SCALE GENOMIC DNA]</scope>
    <source>
        <strain evidence="6">EspeVRDwgs_2016</strain>
        <tissue evidence="6">Muscle</tissue>
    </source>
</reference>
<dbReference type="Pfam" id="PF01108">
    <property type="entry name" value="Tissue_fac"/>
    <property type="match status" value="1"/>
</dbReference>
<feature type="compositionally biased region" description="Low complexity" evidence="1">
    <location>
        <begin position="322"/>
        <end position="337"/>
    </location>
</feature>
<evidence type="ECO:0000256" key="2">
    <source>
        <dbReference type="SAM" id="Phobius"/>
    </source>
</evidence>
<dbReference type="EMBL" id="VOFY01000011">
    <property type="protein sequence ID" value="KAA8588443.1"/>
    <property type="molecule type" value="Genomic_DNA"/>
</dbReference>
<evidence type="ECO:0008006" key="8">
    <source>
        <dbReference type="Google" id="ProtNLM"/>
    </source>
</evidence>
<organism evidence="6 7">
    <name type="scientific">Etheostoma spectabile</name>
    <name type="common">orangethroat darter</name>
    <dbReference type="NCBI Taxonomy" id="54343"/>
    <lineage>
        <taxon>Eukaryota</taxon>
        <taxon>Metazoa</taxon>
        <taxon>Chordata</taxon>
        <taxon>Craniata</taxon>
        <taxon>Vertebrata</taxon>
        <taxon>Euteleostomi</taxon>
        <taxon>Actinopterygii</taxon>
        <taxon>Neopterygii</taxon>
        <taxon>Teleostei</taxon>
        <taxon>Neoteleostei</taxon>
        <taxon>Acanthomorphata</taxon>
        <taxon>Eupercaria</taxon>
        <taxon>Perciformes</taxon>
        <taxon>Percoidei</taxon>
        <taxon>Percidae</taxon>
        <taxon>Etheostomatinae</taxon>
        <taxon>Etheostoma</taxon>
    </lineage>
</organism>
<evidence type="ECO:0000259" key="4">
    <source>
        <dbReference type="Pfam" id="PF01108"/>
    </source>
</evidence>
<keyword evidence="7" id="KW-1185">Reference proteome</keyword>
<accession>A0A5J5D5W1</accession>
<dbReference type="CDD" id="cd00063">
    <property type="entry name" value="FN3"/>
    <property type="match status" value="1"/>
</dbReference>
<comment type="caution">
    <text evidence="6">The sequence shown here is derived from an EMBL/GenBank/DDBJ whole genome shotgun (WGS) entry which is preliminary data.</text>
</comment>
<dbReference type="GO" id="GO:0004896">
    <property type="term" value="F:cytokine receptor activity"/>
    <property type="evidence" value="ECO:0007669"/>
    <property type="project" value="TreeGrafter"/>
</dbReference>
<dbReference type="AlphaFoldDB" id="A0A5J5D5W1"/>
<evidence type="ECO:0000313" key="7">
    <source>
        <dbReference type="Proteomes" id="UP000327493"/>
    </source>
</evidence>
<dbReference type="SUPFAM" id="SSF49265">
    <property type="entry name" value="Fibronectin type III"/>
    <property type="match status" value="2"/>
</dbReference>
<feature type="region of interest" description="Disordered" evidence="1">
    <location>
        <begin position="279"/>
        <end position="394"/>
    </location>
</feature>
<dbReference type="Gene3D" id="2.60.40.10">
    <property type="entry name" value="Immunoglobulins"/>
    <property type="match status" value="1"/>
</dbReference>
<dbReference type="InterPro" id="IPR013783">
    <property type="entry name" value="Ig-like_fold"/>
</dbReference>
<dbReference type="InterPro" id="IPR036116">
    <property type="entry name" value="FN3_sf"/>
</dbReference>
<keyword evidence="3" id="KW-0732">Signal</keyword>
<feature type="compositionally biased region" description="Gly residues" evidence="1">
    <location>
        <begin position="308"/>
        <end position="318"/>
    </location>
</feature>
<evidence type="ECO:0000256" key="3">
    <source>
        <dbReference type="SAM" id="SignalP"/>
    </source>
</evidence>
<dbReference type="InterPro" id="IPR015373">
    <property type="entry name" value="Interferon/interleukin_rcp_dom"/>
</dbReference>
<protein>
    <recommendedName>
        <fullName evidence="8">Fibronectin type-III domain-containing protein</fullName>
    </recommendedName>
</protein>
<evidence type="ECO:0000256" key="1">
    <source>
        <dbReference type="SAM" id="MobiDB-lite"/>
    </source>
</evidence>
<feature type="domain" description="Interferon/interleukin receptor" evidence="5">
    <location>
        <begin position="119"/>
        <end position="208"/>
    </location>
</feature>